<comment type="subcellular location">
    <subcellularLocation>
        <location evidence="1">Secreted</location>
    </subcellularLocation>
</comment>
<keyword evidence="2" id="KW-0964">Secreted</keyword>
<feature type="compositionally biased region" description="Low complexity" evidence="9">
    <location>
        <begin position="4672"/>
        <end position="4685"/>
    </location>
</feature>
<feature type="region of interest" description="Disordered" evidence="9">
    <location>
        <begin position="3909"/>
        <end position="4036"/>
    </location>
</feature>
<feature type="compositionally biased region" description="Low complexity" evidence="9">
    <location>
        <begin position="1149"/>
        <end position="1165"/>
    </location>
</feature>
<dbReference type="PROSITE" id="PS50184">
    <property type="entry name" value="VWFC_2"/>
    <property type="match status" value="2"/>
</dbReference>
<evidence type="ECO:0000256" key="8">
    <source>
        <dbReference type="PROSITE-ProRule" id="PRU00039"/>
    </source>
</evidence>
<dbReference type="GO" id="GO:0005615">
    <property type="term" value="C:extracellular space"/>
    <property type="evidence" value="ECO:0007669"/>
    <property type="project" value="TreeGrafter"/>
</dbReference>
<feature type="disulfide bond" evidence="8">
    <location>
        <begin position="5323"/>
        <end position="5377"/>
    </location>
</feature>
<dbReference type="PROSITE" id="PS01208">
    <property type="entry name" value="VWFC_1"/>
    <property type="match status" value="1"/>
</dbReference>
<sequence>MDWRRTKASTLLLLLSVIRLDSKKVHLANHVNTICSMWGNFHFKTFDGDVFQFPGMCEYNLVSDCQSLVRQFSVHVKRTQLSDRPEISRVSITINDVGIELTKDQVKINEEIVTLPMYVPGILLEENTLYTRLYSKMGITVMWNKNDAVMVELDSKYSNRTCGLCGDFNGIPVLNEFLESGRSVGSIEFGNIHRVFNPTLDCEDPSEGSDEQKGNECEKYQRDCVDLFEDDKWSSCLSVLSPQPYIKACMKDLCSRFADNEDTPALCATLSEYSRQCLHAGGTPPTWRTTHFCPVSCPLNMVHFESGSPCMETCSHKDTNKLCEEHNIDGCFCPPGTVFDDITNSGCIPAEKCQCKHDRVYSSGEVLCENEEECVCHEGSWVCMSVPAPGLCSIEEGSHFTSFDGQEFTFHGDCNYVLSKDCEGSKFLILGQPLFIKADGRVRHNADVSLPYITAADFTVFKPSSFHIILQTNFGLEVQVQLVPLMQVYISVDDNFRGKTCGLCGNFNKVLADDLLTSQGVVEGTAISFANSWKAQYNCPDRTERMDDPCSYNIDSEHFAEHWCSKMKDKSSVFAQCHASVNPDRFYKRCKYSSCTCEKSEDCLCAVFSSYARACAAKGIILTGWRDIVCGKAVSEPVFPSHLSANLAQQTLFLLMGAHVRMDSTYMRMDSVCQWKNVLATTMGKKSIPGNPSTLETNTARCSSPKVFFNCSAAGTDEHGLECAQTCAQQEVDCTVSLAVSVLQGSWMMEEGIVLNPTTAHVNTMDCIMHQELQQLKIVINGGKWKCTQNKCPGICTIYGSGHHMTFDKNKFGFTGDCRYIAASNRCGNKTGNFHVITENMPCGTTGTTCSKSVGIRLGRTQLKLSEGILTATYTENGPDIKYSERNVGMYLVIDAEIGLTILWDRKTTVRIILQPQHMGDVCGLCGNFNGNGIDDFSTQGKLTTSNILEFVDSWKVSSTCPDAEPDFNPCFQTPNRETWAKIQCSIIKEVTFQDCHSKVDPTPYFENCVKDSCSCDTGGDCECFCTAVAAYAQACNEAGVCVVWRTPEICPVYCDYYNDPGECVWHYSPCHTPCYKTCLNLDGICNNTIPNLEGCYPECPEDKPIFDEENQICVEECPTTSTPTMAPITTTHIPTETTTMILLTTMTEPPTPTMHLQTTTTVPTTREEPATSSITFSTPIYSTESITTELITSRTPVSSTIQQHSTLSSSTQSITTEELTETPETTTKPVPQTPEVTSSSQKITTEELTETPEVTSAPTQQTTTKPVPPTPEVTSSTQSITTEELTETPETTTKPVPPSPEVTSSTQKITTEELTETPETTTKPVPPTPEVTFAPTQSTTIEPTTPHEATTLITPTESTTTKILTETPETTSAPTTPITTKPVSPTPEVTSPTQSTSNPQTKTPETGTLSTPTQRTSSEPKTTPVNSTSTISPTTGTVTELTINPVTQPTKSTTEGQQIIITTVSTSSGQTTTSKFTTPKESITSPSPKPTTTIKPTAVESTKLTVSTTISKITTELSSTPTLAKTTKPTIGQTTSSPTPTKTTPGSTALPSPTPTPYYDCPEWDKNTNETFLLCNCTMARCIEDNVVEIIPYECPPLQTITCANGQEPVLVFDEFYCCQYYTCDCFCQGWGDPHYITFDGLFYSYQGDCTYVLMEEIKPHHHLKIYIDNVKCDPFERVSCPRSIIVSYNNQVITLKNNNFVGGADLEALKNDIKLELPYIYNGLRVIHSDLVLFLSIPGLDVDIRFGATGFTINLPFKHFGDNTQGQCGTCNNNKADDCMIPGGILVNDCAVMADYWPANGVNGEICTRPTALPTVGGPKPTPKPCEVHPDCYLLNSELFKECHPHISPENFLLGCEYDSCDMSNPAVVCTSLQSYATACSLVGICVHWRNSTSLCNIECPEDKVFNPCGPAEPPSCDDILEQGTAPVLTEGCFCPEGTMLFSKDSGICVDKCGCLDASGTPREFDEVFDYNCEDCVCDRASKSVLCKPKKCPDVTPDTCSGPGFVLVNVTDPADPCCSKQECECNLSLCPTFDNKCDLGFESIPVVPDGKCCPERNCVAKKVCVHKNKEYEPGADVPVIACQECKCTSKVDPKTQLLEIKCSFVQCNTTCEPGYEYVDDFSDCCGKCVQTHCFLNLKGVNHIMKEGDSLPASLSGCERYTCSKVNGQFITTRFSVQCPPFNISNCQPGTVRWTADGCCPVCVDQEKGCKVQTVRNFINHNDCQSERKMDLTFCGGDCTSFSRYSDPGLSSCSCCQARRSTNRTVSLACLNGDIKLTLRKLTLVFEDGSRLYGDVEDVPNVDSDMGYPAGFMGDYGEMENPMDFKWPTTPAISLTSVPVTTVQPNPDHQSMICSTWGNFHFKTFDGHFFQVPDTCNYVLAVMCDIPTSDFNIQMQRETVNGLITFSTITIMLEGTIVKITNGDIIMGEEVLSVPTYKNGIKIEGSPTSLKISSKHGVNVFWEEDNSLSIELPEKYQGQTCGLCGDFNGNELDDSLIGTATWKVSTPTETCEEVFFPSTAQCNQTSVCQQHLSSPGFDDCHNVMDMSSYEAACENDVCQCYGNHDCLCNTLTEISRQCAHAGGKPGTWRTEMLCPKTCPMNMEYLECGGPCKNTCSDPDANLLCKDHCVDGCFCPEGTVEDDIGLGGCVRVDECPCVHDGTVFQSGEVYYQACKTCACAAGHWTCSYFDCPGMCSVVGGSHVTTFDGKTFTFGGNCDYVFAKISISSSGSVEVNKVSSNVHFTPGLVNIFKPTSSFIIAYLKSIRLEIQLLPVMQLYIVASTEEKGKMTGLCGNYNDIQKDDFMTGSGIIENTPTTFVNFWKLNCPDLEITFNNPCSLNMETERLAKDWCSRLTNPNGTFSLCHSEINPDIYYQWCVYDTCKCADIKKCMCGAVSNYVHACAAREIFIQGWMETEPCDGSCPDNMKLSYSVTSCGSTCRSLSEEENICQGSFTPVDGCICKEGTYLNNEGSCVHADMCPCFHDDQVIKPLGEIQKDGSKCVCTNGKLQCTTQENCVAPMTFFKCSHSGEKGTECQRTCAKQDPNNCVSMGCTSGCMCPDNLLADGKGGCVEIERCPCTHNGVAYAPGAEVQQDSHAQMECGFVLNIPVMAPVPSTDYCDTNPSPTFRLVTENIPCATSNSICSKTINLFFGRYEMVFSEDDGVKVVEGNGTDYKYQINYAGIYVVIEVEGLLNLIWDEKTSVMLQLHPSLKGRVCGLCGNFDGNANNDFMKHNGEEVTDAEAFGNSWKVNPSCPDLTNVQHPCEANPHRSAWAIKQCRIITSPVFTDCHSLVDSSPYYEACVRDTCACNSGGDCDCLCTAVAAYAAECRKRGACVAWRTPNFCPLFCDYYNAPGECEWHYKTCGTTCMKTCKNRSGTCSDQLPPLEGCFLQCPSDKPYFREETMKCVNEDGCNDCFYDGKIFPPGSPIYNTTDGNGACLTAMCGSNGEIIRTIKPECISTTTPFTFSTPTATKLTTDISTSTFTSTKTHPVTSTSPLVTTTETTVTASSTSTKTPTITTSPTEISPTVTYTTASTTGSSTSTVTETTPPPSTTTSSTHPGTSSTPICNMECEWSDWIDSNVPSKDPEGFETESIDAQWRSGKISCRSPRNVECRAVNYPDKSLEALGQGALCNTSFGLWCSNEENAEKIPPICHNYEIRVSCCQDYCTTTPTTPPSTTTTVVTSTTSTPSTETPSTSTPPTETTTPSIETPSTSTPTTEPPTPTAPTTITYTTTPATETSTESPPTSTPPTGTSTASTETPPTVTYTSASTTGSSTSTVTETTPPPSTTTSSTHPGTSSTPICNMECEWSDWIDSNVPSKDPEGFETESIDAQWRSGKISCRRPRNVECRAVNYPDKSLEALGQGALGNTSFGLWCSNEENAEKIPPICHNYEIRVSCCQDYCTTTPTTPPSTTTTVVTSTTSTPSTETPSTSTPPTETTTPSIETPSTSTPTTEPPTPTAPTTITYTTTPATETSTESPSTSTPPTGTSTASTETPPTVTYTSASTTGSSTSTVTETTPPPSTTTSSTHPGTSSTPICNMECEWSDWIDSNVPSKDPEGFETESIDAQWRSGKISCRSPRNVECRAVNYPDKSLEALGQGALCNTSFGLWCSNEENAEKIPPICHNYEIRVSCCQDYCTTTPTTPPSTTTTVVTSTTSTPSTETPSTSTPPTETTTPSIETPSTSTPTTEPPTPTAPTTITYTTTPATETSTESPSTSTPPTGTSTASTETPPTVTYTSASTTGSSTSTVTETTPPPSTTTSSTHPGTSSTPICNMECEWSDWIDSNVPSKDPEGFETESIDAQWRSGKISCRSPRNVECRAVNYPDKSLEALGQGALCNTSFGLWCSNEENAEKIPPICHNYEIRVSCCQDYCTTPTTPPSTTTTVVTSTTSTPTVTSTPSTETPSIFTSPTETTTPSIETPSTSTPTTKTTTPSIETPSTSTPPTETTTPSIETPSTSTPPTETTTPSIETPSTSTPPTETTTPSIETPSTSTPPTETTTPSVSSTSIISPTPSTTETPITSTPLTETSTLSLETPSTSTPTTSTPAIESTTATKTTSTITTTSSTQTKSKITFAGTSMPTTATLPTHKSTVMSTVSTVPTTKFIVDIGSTPTKPGVNPQCKCNYSTVEYPAGSSIYSAKDKEGWCFTAYCNTSCDIVKQFYPCATTSPTSSSTKSPKIVSTPPPPPPPPVDCPNVSKKNKESWIENCKNNTCIHGKVTSVPLLCNKSDSIIPNCTNGVKAKKIFYDNGCCFKYECDCKCSGWGDPHYQTFDGTYYDFQGNCTYVLFQEIVPKYNISAHIKNYFCDITHNQACPEYLVVNYKSYKIKMTSNTKEVEVYVNDDLKQLTYINKDFFITTSGMGVILNITEIKVDITVNHQGFLINLPFSYFKGNTEGQCGVCDNNRENDCRRPDGQVDASCAAMAQLWMVPPGCEVKPPPTGIPPPTPRPCNPEICEFLKGKMFSVCHDVIPYESYYEACKYDVCFMNKSSIGCTSMEAYAQLCGKAGVCVDWRTTDELKKKCEYKCPSHKVYQSCGPKVEKTCSTRYNDKFVEKECQGTDCIQTVMEGCFCPGDTYLVSSTVDNCTAFCDCIGPDGLPRKPGDTWTMDCYKYTCSNETFGIVKETVGCPTIEPCGPEQKLITENCCPTCVCDLEVCLQKKCDPGFELDLNNTAGNCCPICEYQPGVKIPTEPCVECYCEMDKEPGAQHHLVTYNPIVCEPCPMGFDEVNLDGECCGTCQQSSCLYTLDNITQTLKEGESIYINCETVTCQRMNDTFVIEKTIPSCPDINRELKNCVRVKNITDITVNDCKSIHPIEVTSCSGHCDTTSMYSMAANMMMHSCSCCREMKTKVKQVTLKCADNREILHDYVHIESCKCTPISCENLNSSG</sequence>
<dbReference type="SUPFAM" id="SSF57567">
    <property type="entry name" value="Serine protease inhibitors"/>
    <property type="match status" value="5"/>
</dbReference>
<keyword evidence="7" id="KW-0325">Glycoprotein</keyword>
<dbReference type="Gene3D" id="2.10.25.10">
    <property type="entry name" value="Laminin"/>
    <property type="match status" value="4"/>
</dbReference>
<feature type="compositionally biased region" description="Polar residues" evidence="9">
    <location>
        <begin position="1406"/>
        <end position="1427"/>
    </location>
</feature>
<dbReference type="Pfam" id="PF25962">
    <property type="entry name" value="TIL_OTOGL_Mucin"/>
    <property type="match status" value="2"/>
</dbReference>
<feature type="compositionally biased region" description="Low complexity" evidence="9">
    <location>
        <begin position="3673"/>
        <end position="3718"/>
    </location>
</feature>
<keyword evidence="5" id="KW-0186">Copper</keyword>
<feature type="domain" description="VWFD" evidence="13">
    <location>
        <begin position="4762"/>
        <end position="4937"/>
    </location>
</feature>
<dbReference type="SUPFAM" id="SSF57603">
    <property type="entry name" value="FnI-like domain"/>
    <property type="match status" value="1"/>
</dbReference>
<feature type="compositionally biased region" description="Low complexity" evidence="9">
    <location>
        <begin position="1197"/>
        <end position="1238"/>
    </location>
</feature>
<evidence type="ECO:0000256" key="1">
    <source>
        <dbReference type="ARBA" id="ARBA00004613"/>
    </source>
</evidence>
<dbReference type="Proteomes" id="UP000316079">
    <property type="component" value="Unassembled WGS sequence"/>
</dbReference>
<dbReference type="PROSITE" id="PS01185">
    <property type="entry name" value="CTCK_1"/>
    <property type="match status" value="1"/>
</dbReference>
<comment type="caution">
    <text evidence="14">The sequence shown here is derived from an EMBL/GenBank/DDBJ whole genome shotgun (WGS) entry which is preliminary data.</text>
</comment>
<evidence type="ECO:0000259" key="12">
    <source>
        <dbReference type="PROSITE" id="PS50184"/>
    </source>
</evidence>
<feature type="region of interest" description="Disordered" evidence="9">
    <location>
        <begin position="3484"/>
        <end position="3564"/>
    </location>
</feature>
<dbReference type="InterPro" id="IPR014853">
    <property type="entry name" value="VWF/SSPO/ZAN-like_Cys-rich_dom"/>
</dbReference>
<keyword evidence="15" id="KW-1185">Reference proteome</keyword>
<evidence type="ECO:0000256" key="5">
    <source>
        <dbReference type="ARBA" id="ARBA00023008"/>
    </source>
</evidence>
<feature type="domain" description="VWFD" evidence="13">
    <location>
        <begin position="2353"/>
        <end position="2530"/>
    </location>
</feature>
<feature type="region of interest" description="Disordered" evidence="9">
    <location>
        <begin position="1470"/>
        <end position="1496"/>
    </location>
</feature>
<evidence type="ECO:0000256" key="4">
    <source>
        <dbReference type="ARBA" id="ARBA00022737"/>
    </source>
</evidence>
<evidence type="ECO:0000256" key="3">
    <source>
        <dbReference type="ARBA" id="ARBA00022729"/>
    </source>
</evidence>
<accession>A0A553QBE4</accession>
<feature type="region of interest" description="Disordered" evidence="9">
    <location>
        <begin position="1197"/>
        <end position="1437"/>
    </location>
</feature>
<reference evidence="14 15" key="1">
    <citation type="journal article" date="2019" name="Sci. Data">
        <title>Hybrid genome assembly and annotation of Danionella translucida.</title>
        <authorList>
            <person name="Kadobianskyi M."/>
            <person name="Schulze L."/>
            <person name="Schuelke M."/>
            <person name="Judkewitz B."/>
        </authorList>
    </citation>
    <scope>NUCLEOTIDE SEQUENCE [LARGE SCALE GENOMIC DNA]</scope>
    <source>
        <strain evidence="14 15">Bolton</strain>
    </source>
</reference>
<feature type="compositionally biased region" description="Polar residues" evidence="9">
    <location>
        <begin position="1335"/>
        <end position="1344"/>
    </location>
</feature>
<evidence type="ECO:0000313" key="15">
    <source>
        <dbReference type="Proteomes" id="UP000316079"/>
    </source>
</evidence>
<dbReference type="Pfam" id="PF13330">
    <property type="entry name" value="Mucin2_WxxW"/>
    <property type="match status" value="4"/>
</dbReference>
<feature type="disulfide bond" evidence="8">
    <location>
        <begin position="5327"/>
        <end position="5379"/>
    </location>
</feature>
<proteinExistence type="predicted"/>
<feature type="region of interest" description="Disordered" evidence="9">
    <location>
        <begin position="1524"/>
        <end position="1553"/>
    </location>
</feature>
<dbReference type="SMART" id="SM00214">
    <property type="entry name" value="VWC"/>
    <property type="match status" value="5"/>
</dbReference>
<dbReference type="PROSITE" id="PS51233">
    <property type="entry name" value="VWFD"/>
    <property type="match status" value="8"/>
</dbReference>
<evidence type="ECO:0000256" key="10">
    <source>
        <dbReference type="SAM" id="SignalP"/>
    </source>
</evidence>
<feature type="compositionally biased region" description="Low complexity" evidence="9">
    <location>
        <begin position="3962"/>
        <end position="4036"/>
    </location>
</feature>
<dbReference type="SMART" id="SM00832">
    <property type="entry name" value="C8"/>
    <property type="match status" value="8"/>
</dbReference>
<feature type="compositionally biased region" description="Low complexity" evidence="9">
    <location>
        <begin position="1428"/>
        <end position="1437"/>
    </location>
</feature>
<feature type="compositionally biased region" description="Polar residues" evidence="9">
    <location>
        <begin position="1524"/>
        <end position="1534"/>
    </location>
</feature>
<dbReference type="EMBL" id="SRMA01026153">
    <property type="protein sequence ID" value="TRY87237.1"/>
    <property type="molecule type" value="Genomic_DNA"/>
</dbReference>
<dbReference type="InterPro" id="IPR050780">
    <property type="entry name" value="Mucin_vWF_Thrombospondin_sf"/>
</dbReference>
<feature type="domain" description="VWFC" evidence="12">
    <location>
        <begin position="2064"/>
        <end position="2131"/>
    </location>
</feature>
<dbReference type="FunFam" id="2.10.25.10:FF:000674">
    <property type="entry name" value="Mucin-2"/>
    <property type="match status" value="1"/>
</dbReference>
<evidence type="ECO:0000256" key="9">
    <source>
        <dbReference type="SAM" id="MobiDB-lite"/>
    </source>
</evidence>
<feature type="domain" description="VWFD" evidence="13">
    <location>
        <begin position="2636"/>
        <end position="2838"/>
    </location>
</feature>
<feature type="domain" description="VWFD" evidence="13">
    <location>
        <begin position="794"/>
        <end position="962"/>
    </location>
</feature>
<name>A0A553QBE4_9TELE</name>
<feature type="compositionally biased region" description="Low complexity" evidence="9">
    <location>
        <begin position="4145"/>
        <end position="4190"/>
    </location>
</feature>
<dbReference type="InterPro" id="IPR036084">
    <property type="entry name" value="Ser_inhib-like_sf"/>
</dbReference>
<feature type="domain" description="VWFC" evidence="12">
    <location>
        <begin position="1957"/>
        <end position="2026"/>
    </location>
</feature>
<dbReference type="Pfam" id="PF01826">
    <property type="entry name" value="TIL"/>
    <property type="match status" value="3"/>
</dbReference>
<dbReference type="STRING" id="623744.A0A553QBE4"/>
<dbReference type="PANTHER" id="PTHR11339">
    <property type="entry name" value="EXTRACELLULAR MATRIX GLYCOPROTEIN RELATED"/>
    <property type="match status" value="1"/>
</dbReference>
<feature type="compositionally biased region" description="Low complexity" evidence="9">
    <location>
        <begin position="3726"/>
        <end position="3801"/>
    </location>
</feature>
<feature type="domain" description="VWFD" evidence="13">
    <location>
        <begin position="390"/>
        <end position="540"/>
    </location>
</feature>
<evidence type="ECO:0000256" key="2">
    <source>
        <dbReference type="ARBA" id="ARBA00022525"/>
    </source>
</evidence>
<keyword evidence="6 8" id="KW-1015">Disulfide bond</keyword>
<dbReference type="InterPro" id="IPR002919">
    <property type="entry name" value="TIL_dom"/>
</dbReference>
<evidence type="ECO:0000259" key="11">
    <source>
        <dbReference type="PROSITE" id="PS01225"/>
    </source>
</evidence>
<feature type="region of interest" description="Disordered" evidence="9">
    <location>
        <begin position="4145"/>
        <end position="4272"/>
    </location>
</feature>
<feature type="domain" description="VWFD" evidence="13">
    <location>
        <begin position="1627"/>
        <end position="1810"/>
    </location>
</feature>
<evidence type="ECO:0000256" key="6">
    <source>
        <dbReference type="ARBA" id="ARBA00023157"/>
    </source>
</evidence>
<feature type="chain" id="PRO_5021968623" description="Mucin-2-like" evidence="10">
    <location>
        <begin position="23"/>
        <end position="5391"/>
    </location>
</feature>
<feature type="region of interest" description="Disordered" evidence="9">
    <location>
        <begin position="1149"/>
        <end position="1172"/>
    </location>
</feature>
<keyword evidence="4" id="KW-0677">Repeat</keyword>
<feature type="compositionally biased region" description="Low complexity" evidence="9">
    <location>
        <begin position="1535"/>
        <end position="1549"/>
    </location>
</feature>
<dbReference type="InterPro" id="IPR006207">
    <property type="entry name" value="Cys_knot_C"/>
</dbReference>
<dbReference type="Pfam" id="PF08742">
    <property type="entry name" value="C8"/>
    <property type="match status" value="8"/>
</dbReference>
<dbReference type="PROSITE" id="PS01225">
    <property type="entry name" value="CTCK_2"/>
    <property type="match status" value="2"/>
</dbReference>
<dbReference type="CDD" id="cd19941">
    <property type="entry name" value="TIL"/>
    <property type="match status" value="5"/>
</dbReference>
<feature type="compositionally biased region" description="Low complexity" evidence="9">
    <location>
        <begin position="1252"/>
        <end position="1266"/>
    </location>
</feature>
<feature type="domain" description="CTCK" evidence="11">
    <location>
        <begin position="5298"/>
        <end position="5385"/>
    </location>
</feature>
<gene>
    <name evidence="14" type="ORF">DNTS_031749</name>
</gene>
<feature type="region of interest" description="Disordered" evidence="9">
    <location>
        <begin position="3673"/>
        <end position="3801"/>
    </location>
</feature>
<dbReference type="InterPro" id="IPR001007">
    <property type="entry name" value="VWF_dom"/>
</dbReference>
<dbReference type="FunFam" id="2.10.25.10:FF:000153">
    <property type="entry name" value="MUC5B isoform 1"/>
    <property type="match status" value="1"/>
</dbReference>
<feature type="domain" description="VWFD" evidence="13">
    <location>
        <begin position="3087"/>
        <end position="3255"/>
    </location>
</feature>
<dbReference type="InterPro" id="IPR058753">
    <property type="entry name" value="TIL_OTOGL_Mucin"/>
</dbReference>
<dbReference type="SMART" id="SM00215">
    <property type="entry name" value="VWC_out"/>
    <property type="match status" value="2"/>
</dbReference>
<feature type="compositionally biased region" description="Pro residues" evidence="9">
    <location>
        <begin position="4686"/>
        <end position="4696"/>
    </location>
</feature>
<feature type="domain" description="VWFD" evidence="13">
    <location>
        <begin position="33"/>
        <end position="203"/>
    </location>
</feature>
<feature type="region of interest" description="Disordered" evidence="9">
    <location>
        <begin position="4672"/>
        <end position="4697"/>
    </location>
</feature>
<dbReference type="Pfam" id="PF00094">
    <property type="entry name" value="VWD"/>
    <property type="match status" value="9"/>
</dbReference>
<feature type="compositionally biased region" description="Low complexity" evidence="9">
    <location>
        <begin position="1273"/>
        <end position="1295"/>
    </location>
</feature>
<dbReference type="SMART" id="SM00216">
    <property type="entry name" value="VWD"/>
    <property type="match status" value="8"/>
</dbReference>
<feature type="compositionally biased region" description="Low complexity" evidence="9">
    <location>
        <begin position="1351"/>
        <end position="1405"/>
    </location>
</feature>
<dbReference type="OrthoDB" id="160294at2759"/>
<evidence type="ECO:0008006" key="16">
    <source>
        <dbReference type="Google" id="ProtNLM"/>
    </source>
</evidence>
<organism evidence="14 15">
    <name type="scientific">Danionella cerebrum</name>
    <dbReference type="NCBI Taxonomy" id="2873325"/>
    <lineage>
        <taxon>Eukaryota</taxon>
        <taxon>Metazoa</taxon>
        <taxon>Chordata</taxon>
        <taxon>Craniata</taxon>
        <taxon>Vertebrata</taxon>
        <taxon>Euteleostomi</taxon>
        <taxon>Actinopterygii</taxon>
        <taxon>Neopterygii</taxon>
        <taxon>Teleostei</taxon>
        <taxon>Ostariophysi</taxon>
        <taxon>Cypriniformes</taxon>
        <taxon>Danionidae</taxon>
        <taxon>Danioninae</taxon>
        <taxon>Danionella</taxon>
    </lineage>
</organism>
<feature type="region of interest" description="Disordered" evidence="9">
    <location>
        <begin position="4381"/>
        <end position="4571"/>
    </location>
</feature>
<feature type="compositionally biased region" description="Low complexity" evidence="9">
    <location>
        <begin position="4198"/>
        <end position="4272"/>
    </location>
</feature>
<evidence type="ECO:0000259" key="13">
    <source>
        <dbReference type="PROSITE" id="PS51233"/>
    </source>
</evidence>
<keyword evidence="3 10" id="KW-0732">Signal</keyword>
<feature type="disulfide bond" evidence="8">
    <location>
        <begin position="5312"/>
        <end position="5361"/>
    </location>
</feature>
<evidence type="ECO:0000313" key="14">
    <source>
        <dbReference type="EMBL" id="TRY87237.1"/>
    </source>
</evidence>
<feature type="domain" description="CTCK" evidence="11">
    <location>
        <begin position="2211"/>
        <end position="2274"/>
    </location>
</feature>
<feature type="compositionally biased region" description="Low complexity" evidence="9">
    <location>
        <begin position="3909"/>
        <end position="3954"/>
    </location>
</feature>
<dbReference type="InterPro" id="IPR001846">
    <property type="entry name" value="VWF_type-D"/>
</dbReference>
<dbReference type="GO" id="GO:0031012">
    <property type="term" value="C:extracellular matrix"/>
    <property type="evidence" value="ECO:0007669"/>
    <property type="project" value="TreeGrafter"/>
</dbReference>
<protein>
    <recommendedName>
        <fullName evidence="16">Mucin-2-like</fullName>
    </recommendedName>
</protein>
<dbReference type="SMART" id="SM00041">
    <property type="entry name" value="CT"/>
    <property type="match status" value="2"/>
</dbReference>
<evidence type="ECO:0000256" key="7">
    <source>
        <dbReference type="ARBA" id="ARBA00023180"/>
    </source>
</evidence>
<feature type="signal peptide" evidence="10">
    <location>
        <begin position="1"/>
        <end position="22"/>
    </location>
</feature>
<dbReference type="InterPro" id="IPR025155">
    <property type="entry name" value="WxxW_domain"/>
</dbReference>
<comment type="caution">
    <text evidence="8">Lacks conserved residue(s) required for the propagation of feature annotation.</text>
</comment>
<dbReference type="PANTHER" id="PTHR11339:SF371">
    <property type="entry name" value="MUCIN-2"/>
    <property type="match status" value="1"/>
</dbReference>